<proteinExistence type="predicted"/>
<keyword evidence="5" id="KW-1185">Reference proteome</keyword>
<organism evidence="4 5">
    <name type="scientific">Flintibacter faecis</name>
    <dbReference type="NCBI Taxonomy" id="2763047"/>
    <lineage>
        <taxon>Bacteria</taxon>
        <taxon>Bacillati</taxon>
        <taxon>Bacillota</taxon>
        <taxon>Clostridia</taxon>
        <taxon>Eubacteriales</taxon>
        <taxon>Flintibacter</taxon>
    </lineage>
</organism>
<evidence type="ECO:0000313" key="4">
    <source>
        <dbReference type="EMBL" id="MBC5716972.1"/>
    </source>
</evidence>
<accession>A0A8J6M4K5</accession>
<dbReference type="Pfam" id="PF04203">
    <property type="entry name" value="Sortase"/>
    <property type="match status" value="1"/>
</dbReference>
<evidence type="ECO:0000256" key="1">
    <source>
        <dbReference type="ARBA" id="ARBA00022801"/>
    </source>
</evidence>
<dbReference type="CDD" id="cd06166">
    <property type="entry name" value="Sortase_D_2"/>
    <property type="match status" value="1"/>
</dbReference>
<dbReference type="EMBL" id="JACOPN010000003">
    <property type="protein sequence ID" value="MBC5716972.1"/>
    <property type="molecule type" value="Genomic_DNA"/>
</dbReference>
<reference evidence="4" key="1">
    <citation type="submission" date="2020-08" db="EMBL/GenBank/DDBJ databases">
        <title>Genome public.</title>
        <authorList>
            <person name="Liu C."/>
            <person name="Sun Q."/>
        </authorList>
    </citation>
    <scope>NUCLEOTIDE SEQUENCE</scope>
    <source>
        <strain evidence="4">BX5</strain>
    </source>
</reference>
<name>A0A8J6M4K5_9FIRM</name>
<feature type="active site" description="Acyl-thioester intermediate" evidence="2">
    <location>
        <position position="244"/>
    </location>
</feature>
<keyword evidence="3" id="KW-0732">Signal</keyword>
<feature type="signal peptide" evidence="3">
    <location>
        <begin position="1"/>
        <end position="25"/>
    </location>
</feature>
<feature type="active site" description="Acyl-thioester intermediate" evidence="2">
    <location>
        <position position="184"/>
    </location>
</feature>
<dbReference type="SUPFAM" id="SSF63817">
    <property type="entry name" value="Sortase"/>
    <property type="match status" value="1"/>
</dbReference>
<dbReference type="NCBIfam" id="TIGR01076">
    <property type="entry name" value="sortase_fam"/>
    <property type="match status" value="1"/>
</dbReference>
<evidence type="ECO:0000256" key="3">
    <source>
        <dbReference type="SAM" id="SignalP"/>
    </source>
</evidence>
<evidence type="ECO:0000256" key="2">
    <source>
        <dbReference type="PIRSR" id="PIRSR605754-1"/>
    </source>
</evidence>
<dbReference type="AlphaFoldDB" id="A0A8J6M4K5"/>
<gene>
    <name evidence="4" type="ORF">H8S55_06535</name>
</gene>
<evidence type="ECO:0000313" key="5">
    <source>
        <dbReference type="Proteomes" id="UP000602260"/>
    </source>
</evidence>
<dbReference type="Gene3D" id="2.40.260.10">
    <property type="entry name" value="Sortase"/>
    <property type="match status" value="1"/>
</dbReference>
<comment type="caution">
    <text evidence="4">The sequence shown here is derived from an EMBL/GenBank/DDBJ whole genome shotgun (WGS) entry which is preliminary data.</text>
</comment>
<protein>
    <submittedName>
        <fullName evidence="4">Class D sortase</fullName>
    </submittedName>
</protein>
<dbReference type="GO" id="GO:0016787">
    <property type="term" value="F:hydrolase activity"/>
    <property type="evidence" value="ECO:0007669"/>
    <property type="project" value="UniProtKB-KW"/>
</dbReference>
<dbReference type="RefSeq" id="WP_186878284.1">
    <property type="nucleotide sequence ID" value="NZ_JACOPN010000003.1"/>
</dbReference>
<dbReference type="InterPro" id="IPR005754">
    <property type="entry name" value="Sortase"/>
</dbReference>
<dbReference type="InterPro" id="IPR023365">
    <property type="entry name" value="Sortase_dom-sf"/>
</dbReference>
<sequence>MKLKRILTLCCMLTMALGMASSASAADYSFETSANPVYYGSTNYEDLYDAGYNYGARNQIDYDIPEIQYGLSQKFLETSLNNPYLSSGIQYGLSGGSATTVYPESDFSNSSIISGGSLIEVPYQPSVTITDLKQKDGSIGKVSIDRVSLSCKVYEGATDSSMSKGAGHYTSSGIYTGNIGLFGHNRGSHAYFAKLKNVKIGDIVEYKTAIGTKTYQVTFVGSISYTDYSYLNEMGDNRITLITCIANQPSLRLCVQAVEIR</sequence>
<feature type="chain" id="PRO_5035329595" evidence="3">
    <location>
        <begin position="26"/>
        <end position="261"/>
    </location>
</feature>
<dbReference type="InterPro" id="IPR042000">
    <property type="entry name" value="Sortase_D_2"/>
</dbReference>
<dbReference type="Proteomes" id="UP000602260">
    <property type="component" value="Unassembled WGS sequence"/>
</dbReference>
<keyword evidence="1" id="KW-0378">Hydrolase</keyword>